<dbReference type="PANTHER" id="PTHR43209:SF1">
    <property type="entry name" value="TRNA SULFURTRANSFERASE"/>
    <property type="match status" value="1"/>
</dbReference>
<dbReference type="Pfam" id="PF02926">
    <property type="entry name" value="THUMP"/>
    <property type="match status" value="1"/>
</dbReference>
<evidence type="ECO:0000256" key="17">
    <source>
        <dbReference type="ARBA" id="ARBA00080570"/>
    </source>
</evidence>
<evidence type="ECO:0000256" key="2">
    <source>
        <dbReference type="ARBA" id="ARBA00022490"/>
    </source>
</evidence>
<dbReference type="SMART" id="SM00981">
    <property type="entry name" value="THUMP"/>
    <property type="match status" value="1"/>
</dbReference>
<evidence type="ECO:0000256" key="4">
    <source>
        <dbReference type="ARBA" id="ARBA00022679"/>
    </source>
</evidence>
<dbReference type="PANTHER" id="PTHR43209">
    <property type="entry name" value="TRNA SULFURTRANSFERASE"/>
    <property type="match status" value="1"/>
</dbReference>
<dbReference type="NCBIfam" id="TIGR00342">
    <property type="entry name" value="tRNA uracil 4-sulfurtransferase ThiI"/>
    <property type="match status" value="1"/>
</dbReference>
<dbReference type="Gene3D" id="3.40.50.620">
    <property type="entry name" value="HUPs"/>
    <property type="match status" value="1"/>
</dbReference>
<comment type="function">
    <text evidence="11 18">Catalyzes the ATP-dependent transfer of a sulfur to tRNA to produce 4-thiouridine in position 8 of tRNAs, which functions as a near-UV photosensor. Also catalyzes the transfer of sulfur to the sulfur carrier protein ThiS, forming ThiS-thiocarboxylate. This is a step in the synthesis of thiazole, in the thiamine biosynthesis pathway. The sulfur is donated as persulfide by IscS.</text>
</comment>
<feature type="binding site" evidence="18">
    <location>
        <position position="296"/>
    </location>
    <ligand>
        <name>ATP</name>
        <dbReference type="ChEBI" id="CHEBI:30616"/>
    </ligand>
</feature>
<evidence type="ECO:0000256" key="16">
    <source>
        <dbReference type="ARBA" id="ARBA00077849"/>
    </source>
</evidence>
<dbReference type="GO" id="GO:0005524">
    <property type="term" value="F:ATP binding"/>
    <property type="evidence" value="ECO:0007669"/>
    <property type="project" value="UniProtKB-UniRule"/>
</dbReference>
<dbReference type="InterPro" id="IPR049961">
    <property type="entry name" value="ThiI_N"/>
</dbReference>
<keyword evidence="2 18" id="KW-0963">Cytoplasm</keyword>
<feature type="domain" description="THUMP" evidence="19">
    <location>
        <begin position="66"/>
        <end position="181"/>
    </location>
</feature>
<name>A0A2M7AVY1_9BACT</name>
<evidence type="ECO:0000256" key="6">
    <source>
        <dbReference type="ARBA" id="ARBA00022840"/>
    </source>
</evidence>
<protein>
    <recommendedName>
        <fullName evidence="14 18">Probable tRNA sulfurtransferase</fullName>
        <ecNumber evidence="13 18">2.8.1.4</ecNumber>
    </recommendedName>
    <alternativeName>
        <fullName evidence="15 18">Sulfur carrier protein ThiS sulfurtransferase</fullName>
    </alternativeName>
    <alternativeName>
        <fullName evidence="16 18">Thiamine biosynthesis protein ThiI</fullName>
    </alternativeName>
    <alternativeName>
        <fullName evidence="17 18">tRNA 4-thiouridine synthase</fullName>
    </alternativeName>
</protein>
<dbReference type="GO" id="GO:0052837">
    <property type="term" value="P:thiazole biosynthetic process"/>
    <property type="evidence" value="ECO:0007669"/>
    <property type="project" value="TreeGrafter"/>
</dbReference>
<comment type="similarity">
    <text evidence="12 18">Belongs to the ThiI family.</text>
</comment>
<feature type="binding site" evidence="18">
    <location>
        <position position="327"/>
    </location>
    <ligand>
        <name>ATP</name>
        <dbReference type="ChEBI" id="CHEBI:30616"/>
    </ligand>
</feature>
<evidence type="ECO:0000256" key="14">
    <source>
        <dbReference type="ARBA" id="ARBA00071867"/>
    </source>
</evidence>
<evidence type="ECO:0000256" key="9">
    <source>
        <dbReference type="ARBA" id="ARBA00050570"/>
    </source>
</evidence>
<keyword evidence="7 18" id="KW-0694">RNA-binding</keyword>
<dbReference type="InterPro" id="IPR050102">
    <property type="entry name" value="tRNA_sulfurtransferase_ThiI"/>
</dbReference>
<dbReference type="GO" id="GO:0002937">
    <property type="term" value="P:tRNA 4-thiouridine biosynthesis"/>
    <property type="evidence" value="ECO:0007669"/>
    <property type="project" value="TreeGrafter"/>
</dbReference>
<dbReference type="GO" id="GO:0009229">
    <property type="term" value="P:thiamine diphosphate biosynthetic process"/>
    <property type="evidence" value="ECO:0007669"/>
    <property type="project" value="UniProtKB-UniRule"/>
</dbReference>
<evidence type="ECO:0000256" key="3">
    <source>
        <dbReference type="ARBA" id="ARBA00022555"/>
    </source>
</evidence>
<dbReference type="CDD" id="cd01712">
    <property type="entry name" value="PPase_ThiI"/>
    <property type="match status" value="1"/>
</dbReference>
<evidence type="ECO:0000256" key="13">
    <source>
        <dbReference type="ARBA" id="ARBA00066827"/>
    </source>
</evidence>
<dbReference type="EMBL" id="PEVY01000087">
    <property type="protein sequence ID" value="PIU74800.1"/>
    <property type="molecule type" value="Genomic_DNA"/>
</dbReference>
<accession>A0A2M7AVY1</accession>
<comment type="subcellular location">
    <subcellularLocation>
        <location evidence="1 18">Cytoplasm</location>
    </subcellularLocation>
</comment>
<evidence type="ECO:0000256" key="18">
    <source>
        <dbReference type="HAMAP-Rule" id="MF_00021"/>
    </source>
</evidence>
<dbReference type="InterPro" id="IPR003720">
    <property type="entry name" value="tRNA_STrfase"/>
</dbReference>
<dbReference type="GO" id="GO:0000049">
    <property type="term" value="F:tRNA binding"/>
    <property type="evidence" value="ECO:0007669"/>
    <property type="project" value="UniProtKB-UniRule"/>
</dbReference>
<evidence type="ECO:0000256" key="12">
    <source>
        <dbReference type="ARBA" id="ARBA00061472"/>
    </source>
</evidence>
<dbReference type="Proteomes" id="UP000228775">
    <property type="component" value="Unassembled WGS sequence"/>
</dbReference>
<proteinExistence type="inferred from homology"/>
<feature type="binding site" evidence="18">
    <location>
        <position position="318"/>
    </location>
    <ligand>
        <name>ATP</name>
        <dbReference type="ChEBI" id="CHEBI:30616"/>
    </ligand>
</feature>
<evidence type="ECO:0000256" key="7">
    <source>
        <dbReference type="ARBA" id="ARBA00022884"/>
    </source>
</evidence>
<dbReference type="GO" id="GO:0005829">
    <property type="term" value="C:cytosol"/>
    <property type="evidence" value="ECO:0007669"/>
    <property type="project" value="TreeGrafter"/>
</dbReference>
<organism evidence="20 21">
    <name type="scientific">Candidatus Portnoybacteria bacterium CG06_land_8_20_14_3_00_39_12</name>
    <dbReference type="NCBI Taxonomy" id="1974809"/>
    <lineage>
        <taxon>Bacteria</taxon>
        <taxon>Candidatus Portnoyibacteriota</taxon>
    </lineage>
</organism>
<dbReference type="UniPathway" id="UPA00060"/>
<feature type="binding site" evidence="18">
    <location>
        <begin position="212"/>
        <end position="213"/>
    </location>
    <ligand>
        <name>ATP</name>
        <dbReference type="ChEBI" id="CHEBI:30616"/>
    </ligand>
</feature>
<dbReference type="PROSITE" id="PS51165">
    <property type="entry name" value="THUMP"/>
    <property type="match status" value="1"/>
</dbReference>
<dbReference type="InterPro" id="IPR054173">
    <property type="entry name" value="ThiI_fer"/>
</dbReference>
<dbReference type="GO" id="GO:0004810">
    <property type="term" value="F:CCA tRNA nucleotidyltransferase activity"/>
    <property type="evidence" value="ECO:0007669"/>
    <property type="project" value="InterPro"/>
</dbReference>
<dbReference type="GO" id="GO:0009228">
    <property type="term" value="P:thiamine biosynthetic process"/>
    <property type="evidence" value="ECO:0007669"/>
    <property type="project" value="UniProtKB-KW"/>
</dbReference>
<keyword evidence="5 18" id="KW-0547">Nucleotide-binding</keyword>
<evidence type="ECO:0000256" key="11">
    <source>
        <dbReference type="ARBA" id="ARBA00058382"/>
    </source>
</evidence>
<dbReference type="Gene3D" id="3.30.2130.30">
    <property type="match status" value="1"/>
</dbReference>
<dbReference type="Pfam" id="PF22025">
    <property type="entry name" value="ThiI_fer"/>
    <property type="match status" value="1"/>
</dbReference>
<keyword evidence="3 18" id="KW-0820">tRNA-binding</keyword>
<dbReference type="InterPro" id="IPR049962">
    <property type="entry name" value="THUMP_ThiI"/>
</dbReference>
<feature type="binding site" evidence="18">
    <location>
        <begin position="237"/>
        <end position="238"/>
    </location>
    <ligand>
        <name>ATP</name>
        <dbReference type="ChEBI" id="CHEBI:30616"/>
    </ligand>
</feature>
<dbReference type="EC" id="2.8.1.4" evidence="13 18"/>
<evidence type="ECO:0000313" key="20">
    <source>
        <dbReference type="EMBL" id="PIU74800.1"/>
    </source>
</evidence>
<dbReference type="FunFam" id="3.40.50.620:FF:000053">
    <property type="entry name" value="Probable tRNA sulfurtransferase"/>
    <property type="match status" value="1"/>
</dbReference>
<evidence type="ECO:0000259" key="19">
    <source>
        <dbReference type="PROSITE" id="PS51165"/>
    </source>
</evidence>
<reference evidence="21" key="1">
    <citation type="submission" date="2017-09" db="EMBL/GenBank/DDBJ databases">
        <title>Depth-based differentiation of microbial function through sediment-hosted aquifers and enrichment of novel symbionts in the deep terrestrial subsurface.</title>
        <authorList>
            <person name="Probst A.J."/>
            <person name="Ladd B."/>
            <person name="Jarett J.K."/>
            <person name="Geller-Mcgrath D.E."/>
            <person name="Sieber C.M.K."/>
            <person name="Emerson J.B."/>
            <person name="Anantharaman K."/>
            <person name="Thomas B.C."/>
            <person name="Malmstrom R."/>
            <person name="Stieglmeier M."/>
            <person name="Klingl A."/>
            <person name="Woyke T."/>
            <person name="Ryan C.M."/>
            <person name="Banfield J.F."/>
        </authorList>
    </citation>
    <scope>NUCLEOTIDE SEQUENCE [LARGE SCALE GENOMIC DNA]</scope>
</reference>
<evidence type="ECO:0000313" key="21">
    <source>
        <dbReference type="Proteomes" id="UP000228775"/>
    </source>
</evidence>
<comment type="catalytic activity">
    <reaction evidence="10 18">
        <text>[ThiS sulfur-carrier protein]-C-terminal Gly-Gly-AMP + S-sulfanyl-L-cysteinyl-[cysteine desulfurase] + AH2 = [ThiS sulfur-carrier protein]-C-terminal-Gly-aminoethanethioate + L-cysteinyl-[cysteine desulfurase] + A + AMP + 2 H(+)</text>
        <dbReference type="Rhea" id="RHEA:43340"/>
        <dbReference type="Rhea" id="RHEA-COMP:12157"/>
        <dbReference type="Rhea" id="RHEA-COMP:12158"/>
        <dbReference type="Rhea" id="RHEA-COMP:12910"/>
        <dbReference type="Rhea" id="RHEA-COMP:19908"/>
        <dbReference type="ChEBI" id="CHEBI:13193"/>
        <dbReference type="ChEBI" id="CHEBI:15378"/>
        <dbReference type="ChEBI" id="CHEBI:17499"/>
        <dbReference type="ChEBI" id="CHEBI:29950"/>
        <dbReference type="ChEBI" id="CHEBI:61963"/>
        <dbReference type="ChEBI" id="CHEBI:90618"/>
        <dbReference type="ChEBI" id="CHEBI:232372"/>
        <dbReference type="ChEBI" id="CHEBI:456215"/>
    </reaction>
</comment>
<comment type="pathway">
    <text evidence="18">Cofactor biosynthesis; thiamine diphosphate biosynthesis.</text>
</comment>
<dbReference type="AlphaFoldDB" id="A0A2M7AVY1"/>
<dbReference type="SUPFAM" id="SSF143437">
    <property type="entry name" value="THUMP domain-like"/>
    <property type="match status" value="1"/>
</dbReference>
<dbReference type="Pfam" id="PF02568">
    <property type="entry name" value="ThiI"/>
    <property type="match status" value="1"/>
</dbReference>
<evidence type="ECO:0000256" key="8">
    <source>
        <dbReference type="ARBA" id="ARBA00022977"/>
    </source>
</evidence>
<dbReference type="HAMAP" id="MF_00021">
    <property type="entry name" value="ThiI"/>
    <property type="match status" value="1"/>
</dbReference>
<gene>
    <name evidence="18 20" type="primary">thiI</name>
    <name evidence="20" type="ORF">COS76_04145</name>
</gene>
<dbReference type="SUPFAM" id="SSF52402">
    <property type="entry name" value="Adenine nucleotide alpha hydrolases-like"/>
    <property type="match status" value="1"/>
</dbReference>
<evidence type="ECO:0000256" key="15">
    <source>
        <dbReference type="ARBA" id="ARBA00075337"/>
    </source>
</evidence>
<sequence>MSQVVLIHYNEIGLKGGNRRMFERQLQNNIQQKLNDLFVDESFFKPEVKWQYGRLYIENFVLTDCPAIKDCLQKTFGIANFVLAEKTMVDFDAIKQKITGFLCHFEAKPKNLKCGGGRSWQSFRVTSKRAQKDFPLTSQQINEQLGGFIQKETGARVDLKNPDIIFYVEIVNKSAFIYINLDHRVESDDDAVSIIQGAGGLPVGVSGKAVCLLSGGIDSPVAAWLAMKRGLQVCFIHFHSAPQTDTASQNKVKRIVGVLSRWQSPLNDNLTMTPFLDFQKKVLTKTIAKYRVILYRREMMRQAEKLAREIGAKAIITGEALGQVASQTIENLAVIEQAVILPVLRPLICFDKQEIIALAQKISTYEISTEPHQDCCSLFVPEHPATKANLADILKIEKSLNLDA</sequence>
<dbReference type="InterPro" id="IPR004114">
    <property type="entry name" value="THUMP_dom"/>
</dbReference>
<dbReference type="GO" id="GO:0140741">
    <property type="term" value="F:tRNA-uracil-4 sulfurtransferase activity"/>
    <property type="evidence" value="ECO:0007669"/>
    <property type="project" value="UniProtKB-EC"/>
</dbReference>
<dbReference type="InterPro" id="IPR014729">
    <property type="entry name" value="Rossmann-like_a/b/a_fold"/>
</dbReference>
<evidence type="ECO:0000256" key="1">
    <source>
        <dbReference type="ARBA" id="ARBA00004496"/>
    </source>
</evidence>
<keyword evidence="4 18" id="KW-0808">Transferase</keyword>
<evidence type="ECO:0000256" key="10">
    <source>
        <dbReference type="ARBA" id="ARBA00052330"/>
    </source>
</evidence>
<comment type="caution">
    <text evidence="20">The sequence shown here is derived from an EMBL/GenBank/DDBJ whole genome shotgun (WGS) entry which is preliminary data.</text>
</comment>
<evidence type="ECO:0000256" key="5">
    <source>
        <dbReference type="ARBA" id="ARBA00022741"/>
    </source>
</evidence>
<dbReference type="InterPro" id="IPR020536">
    <property type="entry name" value="ThiI_AANH"/>
</dbReference>
<keyword evidence="8 18" id="KW-0784">Thiamine biosynthesis</keyword>
<keyword evidence="6 18" id="KW-0067">ATP-binding</keyword>
<comment type="catalytic activity">
    <reaction evidence="9 18">
        <text>[ThiI sulfur-carrier protein]-S-sulfanyl-L-cysteine + a uridine in tRNA + 2 reduced [2Fe-2S]-[ferredoxin] + ATP + H(+) = [ThiI sulfur-carrier protein]-L-cysteine + a 4-thiouridine in tRNA + 2 oxidized [2Fe-2S]-[ferredoxin] + AMP + diphosphate</text>
        <dbReference type="Rhea" id="RHEA:24176"/>
        <dbReference type="Rhea" id="RHEA-COMP:10000"/>
        <dbReference type="Rhea" id="RHEA-COMP:10001"/>
        <dbReference type="Rhea" id="RHEA-COMP:13337"/>
        <dbReference type="Rhea" id="RHEA-COMP:13338"/>
        <dbReference type="Rhea" id="RHEA-COMP:13339"/>
        <dbReference type="Rhea" id="RHEA-COMP:13340"/>
        <dbReference type="ChEBI" id="CHEBI:15378"/>
        <dbReference type="ChEBI" id="CHEBI:29950"/>
        <dbReference type="ChEBI" id="CHEBI:30616"/>
        <dbReference type="ChEBI" id="CHEBI:33019"/>
        <dbReference type="ChEBI" id="CHEBI:33737"/>
        <dbReference type="ChEBI" id="CHEBI:33738"/>
        <dbReference type="ChEBI" id="CHEBI:61963"/>
        <dbReference type="ChEBI" id="CHEBI:65315"/>
        <dbReference type="ChEBI" id="CHEBI:136798"/>
        <dbReference type="ChEBI" id="CHEBI:456215"/>
        <dbReference type="EC" id="2.8.1.4"/>
    </reaction>
</comment>
<dbReference type="CDD" id="cd11716">
    <property type="entry name" value="THUMP_ThiI"/>
    <property type="match status" value="1"/>
</dbReference>